<evidence type="ECO:0000256" key="7">
    <source>
        <dbReference type="ARBA" id="ARBA00023277"/>
    </source>
</evidence>
<keyword evidence="6" id="KW-0378">Hydrolase</keyword>
<dbReference type="SMART" id="SM00813">
    <property type="entry name" value="Alpha-L-AF_C"/>
    <property type="match status" value="1"/>
</dbReference>
<dbReference type="InterPro" id="IPR010720">
    <property type="entry name" value="Alpha-L-AF_C"/>
</dbReference>
<evidence type="ECO:0000256" key="5">
    <source>
        <dbReference type="ARBA" id="ARBA00012670"/>
    </source>
</evidence>
<protein>
    <recommendedName>
        <fullName evidence="5">non-reducing end alpha-L-arabinofuranosidase</fullName>
        <ecNumber evidence="5">3.2.1.55</ecNumber>
    </recommendedName>
</protein>
<dbReference type="InterPro" id="IPR017853">
    <property type="entry name" value="GH"/>
</dbReference>
<accession>A0A841T6M5</accession>
<dbReference type="GO" id="GO:0046373">
    <property type="term" value="P:L-arabinose metabolic process"/>
    <property type="evidence" value="ECO:0007669"/>
    <property type="project" value="InterPro"/>
</dbReference>
<dbReference type="Gene3D" id="2.60.40.1180">
    <property type="entry name" value="Golgi alpha-mannosidase II"/>
    <property type="match status" value="1"/>
</dbReference>
<feature type="domain" description="Alpha-L-arabinofuranosidase C-terminal" evidence="9">
    <location>
        <begin position="448"/>
        <end position="663"/>
    </location>
</feature>
<gene>
    <name evidence="10" type="ORF">H4Q31_04280</name>
</gene>
<dbReference type="Pfam" id="PF22848">
    <property type="entry name" value="ASD1_dom"/>
    <property type="match status" value="1"/>
</dbReference>
<comment type="similarity">
    <text evidence="3">Belongs to the glycosyl hydrolase 51 family.</text>
</comment>
<dbReference type="SUPFAM" id="SSF51445">
    <property type="entry name" value="(Trans)glycosidases"/>
    <property type="match status" value="1"/>
</dbReference>
<evidence type="ECO:0000256" key="1">
    <source>
        <dbReference type="ARBA" id="ARBA00001462"/>
    </source>
</evidence>
<keyword evidence="7" id="KW-0119">Carbohydrate metabolism</keyword>
<evidence type="ECO:0000256" key="2">
    <source>
        <dbReference type="ARBA" id="ARBA00004881"/>
    </source>
</evidence>
<evidence type="ECO:0000313" key="10">
    <source>
        <dbReference type="EMBL" id="MBB6676542.1"/>
    </source>
</evidence>
<dbReference type="SUPFAM" id="SSF51011">
    <property type="entry name" value="Glycosyl hydrolase domain"/>
    <property type="match status" value="1"/>
</dbReference>
<proteinExistence type="inferred from homology"/>
<dbReference type="Gene3D" id="3.20.20.80">
    <property type="entry name" value="Glycosidases"/>
    <property type="match status" value="1"/>
</dbReference>
<evidence type="ECO:0000256" key="6">
    <source>
        <dbReference type="ARBA" id="ARBA00022801"/>
    </source>
</evidence>
<dbReference type="Gene3D" id="2.60.120.260">
    <property type="entry name" value="Galactose-binding domain-like"/>
    <property type="match status" value="1"/>
</dbReference>
<evidence type="ECO:0000256" key="4">
    <source>
        <dbReference type="ARBA" id="ARBA00011165"/>
    </source>
</evidence>
<dbReference type="InterPro" id="IPR055235">
    <property type="entry name" value="ASD1_cat"/>
</dbReference>
<dbReference type="InterPro" id="IPR013780">
    <property type="entry name" value="Glyco_hydro_b"/>
</dbReference>
<comment type="caution">
    <text evidence="10">The sequence shown here is derived from an EMBL/GenBank/DDBJ whole genome shotgun (WGS) entry which is preliminary data.</text>
</comment>
<comment type="catalytic activity">
    <reaction evidence="1">
        <text>Hydrolysis of terminal non-reducing alpha-L-arabinofuranoside residues in alpha-L-arabinosides.</text>
        <dbReference type="EC" id="3.2.1.55"/>
    </reaction>
</comment>
<sequence>MKANGAIRVDASQVSDHRINSFVFGHFVEDIRDHMDAMLAFPLKDMDFESMDHSYRGLSGYWRPYTNGRNTKYALEPAAARHSGHSQAVRIYSDDEAYAGIRQAIAVQEDSDGYKLTLYARASVEIKFVAAEIVDCMTEEELGTARIQLESHDWAEYEARLPVKRECERAELRIYVPAEHPRWLDHVSTGMLWFDHVSLLPSDSAGFVRRQVMELTGELNAGIMRLAGNYISAYHWQQGVGPIYERPNLVNEAWGGWANKYFGTDEFIRFCRELGVEPLICVNDGSGTPEEAAAWVEYCNGAADTPYGRMRAANGHPEPYGVKYWEIGNEVWGAWQVGHCTAEQFAERYEQFASAMKAADPGIKLLACGDARMDWNKPLLERASEQIDYLTIHLYHGCPRFGMNDHTPKLERYKAMVSFPEWTRETIQELRELFGSNERYAHLKLAVTEYNTMYYPNTIRKGLPNEHTLEAAVANAANLNEFLRSSDLVEIGNFSDLVNGWLGGCIRVGDFYADQFRGKAPGWTGKGTVVYGTPTYYVMQMYANRGLSRVIKSETSCGTFRAQAPASGAGPKLDELPVLDVVACLDDSGGKLTIFIVNRGLEAETVEVALVGFAESGEARLFELTADDFETINSVWQPEAVTCATHELTYANRRLICELKASSVYALEVTAGRQGKLASAVR</sequence>
<dbReference type="PANTHER" id="PTHR43576">
    <property type="entry name" value="ALPHA-L-ARABINOFURANOSIDASE C-RELATED"/>
    <property type="match status" value="1"/>
</dbReference>
<evidence type="ECO:0000259" key="9">
    <source>
        <dbReference type="SMART" id="SM00813"/>
    </source>
</evidence>
<dbReference type="GO" id="GO:0000272">
    <property type="term" value="P:polysaccharide catabolic process"/>
    <property type="evidence" value="ECO:0007669"/>
    <property type="project" value="TreeGrafter"/>
</dbReference>
<dbReference type="GO" id="GO:0046556">
    <property type="term" value="F:alpha-L-arabinofuranosidase activity"/>
    <property type="evidence" value="ECO:0007669"/>
    <property type="project" value="UniProtKB-EC"/>
</dbReference>
<comment type="pathway">
    <text evidence="2">Glycan metabolism.</text>
</comment>
<comment type="subunit">
    <text evidence="4">Homohexamer; trimer of dimers.</text>
</comment>
<dbReference type="PANTHER" id="PTHR43576:SF3">
    <property type="entry name" value="ALPHA-L-ARABINOFURANOSIDASE C"/>
    <property type="match status" value="1"/>
</dbReference>
<evidence type="ECO:0000313" key="11">
    <source>
        <dbReference type="Proteomes" id="UP000574133"/>
    </source>
</evidence>
<keyword evidence="8" id="KW-0326">Glycosidase</keyword>
<dbReference type="EC" id="3.2.1.55" evidence="5"/>
<keyword evidence="11" id="KW-1185">Reference proteome</keyword>
<reference evidence="10 11" key="1">
    <citation type="submission" date="2020-08" db="EMBL/GenBank/DDBJ databases">
        <title>Cohnella phylogeny.</title>
        <authorList>
            <person name="Dunlap C."/>
        </authorList>
    </citation>
    <scope>NUCLEOTIDE SEQUENCE [LARGE SCALE GENOMIC DNA]</scope>
    <source>
        <strain evidence="10 11">DSM 103658</strain>
    </source>
</reference>
<dbReference type="Proteomes" id="UP000574133">
    <property type="component" value="Unassembled WGS sequence"/>
</dbReference>
<dbReference type="RefSeq" id="WP_185177832.1">
    <property type="nucleotide sequence ID" value="NZ_CBCSEP010000001.1"/>
</dbReference>
<dbReference type="Pfam" id="PF06964">
    <property type="entry name" value="Alpha-L-AF_C"/>
    <property type="match status" value="1"/>
</dbReference>
<dbReference type="EMBL" id="JACJVN010000018">
    <property type="protein sequence ID" value="MBB6676542.1"/>
    <property type="molecule type" value="Genomic_DNA"/>
</dbReference>
<evidence type="ECO:0000256" key="8">
    <source>
        <dbReference type="ARBA" id="ARBA00023295"/>
    </source>
</evidence>
<dbReference type="AlphaFoldDB" id="A0A841T6M5"/>
<name>A0A841T6M5_9BACL</name>
<evidence type="ECO:0000256" key="3">
    <source>
        <dbReference type="ARBA" id="ARBA00007186"/>
    </source>
</evidence>
<organism evidence="10 11">
    <name type="scientific">Cohnella lubricantis</name>
    <dbReference type="NCBI Taxonomy" id="2163172"/>
    <lineage>
        <taxon>Bacteria</taxon>
        <taxon>Bacillati</taxon>
        <taxon>Bacillota</taxon>
        <taxon>Bacilli</taxon>
        <taxon>Bacillales</taxon>
        <taxon>Paenibacillaceae</taxon>
        <taxon>Cohnella</taxon>
    </lineage>
</organism>